<dbReference type="Pfam" id="PF03544">
    <property type="entry name" value="TonB_C"/>
    <property type="match status" value="1"/>
</dbReference>
<keyword evidence="10" id="KW-0732">Signal</keyword>
<proteinExistence type="inferred from homology"/>
<comment type="caution">
    <text evidence="12">The sequence shown here is derived from an EMBL/GenBank/DDBJ whole genome shotgun (WGS) entry which is preliminary data.</text>
</comment>
<evidence type="ECO:0000256" key="1">
    <source>
        <dbReference type="ARBA" id="ARBA00004383"/>
    </source>
</evidence>
<organism evidence="12 13">
    <name type="scientific">Novosphingobium capsulatum</name>
    <dbReference type="NCBI Taxonomy" id="13688"/>
    <lineage>
        <taxon>Bacteria</taxon>
        <taxon>Pseudomonadati</taxon>
        <taxon>Pseudomonadota</taxon>
        <taxon>Alphaproteobacteria</taxon>
        <taxon>Sphingomonadales</taxon>
        <taxon>Sphingomonadaceae</taxon>
        <taxon>Novosphingobium</taxon>
    </lineage>
</organism>
<keyword evidence="3" id="KW-0813">Transport</keyword>
<evidence type="ECO:0000256" key="3">
    <source>
        <dbReference type="ARBA" id="ARBA00022448"/>
    </source>
</evidence>
<evidence type="ECO:0000256" key="4">
    <source>
        <dbReference type="ARBA" id="ARBA00022475"/>
    </source>
</evidence>
<evidence type="ECO:0000259" key="11">
    <source>
        <dbReference type="PROSITE" id="PS52015"/>
    </source>
</evidence>
<keyword evidence="8" id="KW-1133">Transmembrane helix</keyword>
<protein>
    <submittedName>
        <fullName evidence="12">Protein TonB</fullName>
    </submittedName>
</protein>
<dbReference type="Gene3D" id="3.30.1150.10">
    <property type="match status" value="1"/>
</dbReference>
<keyword evidence="5" id="KW-0997">Cell inner membrane</keyword>
<dbReference type="RefSeq" id="WP_156306613.1">
    <property type="nucleotide sequence ID" value="NZ_JAVDRD010000011.1"/>
</dbReference>
<dbReference type="PANTHER" id="PTHR33446:SF2">
    <property type="entry name" value="PROTEIN TONB"/>
    <property type="match status" value="1"/>
</dbReference>
<dbReference type="InterPro" id="IPR037682">
    <property type="entry name" value="TonB_C"/>
</dbReference>
<comment type="subcellular location">
    <subcellularLocation>
        <location evidence="1">Cell inner membrane</location>
        <topology evidence="1">Single-pass membrane protein</topology>
        <orientation evidence="1">Periplasmic side</orientation>
    </subcellularLocation>
</comment>
<evidence type="ECO:0000313" key="12">
    <source>
        <dbReference type="EMBL" id="MDR6512732.1"/>
    </source>
</evidence>
<dbReference type="Proteomes" id="UP001184150">
    <property type="component" value="Unassembled WGS sequence"/>
</dbReference>
<accession>A0ABU1MRR4</accession>
<dbReference type="NCBIfam" id="TIGR01352">
    <property type="entry name" value="tonB_Cterm"/>
    <property type="match status" value="1"/>
</dbReference>
<dbReference type="PROSITE" id="PS52015">
    <property type="entry name" value="TONB_CTD"/>
    <property type="match status" value="1"/>
</dbReference>
<evidence type="ECO:0000256" key="5">
    <source>
        <dbReference type="ARBA" id="ARBA00022519"/>
    </source>
</evidence>
<keyword evidence="4" id="KW-1003">Cell membrane</keyword>
<keyword evidence="9" id="KW-0472">Membrane</keyword>
<dbReference type="PANTHER" id="PTHR33446">
    <property type="entry name" value="PROTEIN TONB-RELATED"/>
    <property type="match status" value="1"/>
</dbReference>
<dbReference type="SUPFAM" id="SSF74653">
    <property type="entry name" value="TolA/TonB C-terminal domain"/>
    <property type="match status" value="1"/>
</dbReference>
<evidence type="ECO:0000256" key="9">
    <source>
        <dbReference type="ARBA" id="ARBA00023136"/>
    </source>
</evidence>
<evidence type="ECO:0000256" key="2">
    <source>
        <dbReference type="ARBA" id="ARBA00006555"/>
    </source>
</evidence>
<keyword evidence="6" id="KW-0812">Transmembrane</keyword>
<reference evidence="12 13" key="1">
    <citation type="submission" date="2023-07" db="EMBL/GenBank/DDBJ databases">
        <title>Sorghum-associated microbial communities from plants grown in Nebraska, USA.</title>
        <authorList>
            <person name="Schachtman D."/>
        </authorList>
    </citation>
    <scope>NUCLEOTIDE SEQUENCE [LARGE SCALE GENOMIC DNA]</scope>
    <source>
        <strain evidence="12 13">DS1027</strain>
    </source>
</reference>
<evidence type="ECO:0000256" key="6">
    <source>
        <dbReference type="ARBA" id="ARBA00022692"/>
    </source>
</evidence>
<feature type="chain" id="PRO_5046353157" evidence="10">
    <location>
        <begin position="27"/>
        <end position="117"/>
    </location>
</feature>
<feature type="domain" description="TonB C-terminal" evidence="11">
    <location>
        <begin position="30"/>
        <end position="117"/>
    </location>
</feature>
<keyword evidence="7" id="KW-0653">Protein transport</keyword>
<comment type="similarity">
    <text evidence="2">Belongs to the TonB family.</text>
</comment>
<dbReference type="InterPro" id="IPR006260">
    <property type="entry name" value="TonB/TolA_C"/>
</dbReference>
<evidence type="ECO:0000256" key="7">
    <source>
        <dbReference type="ARBA" id="ARBA00022927"/>
    </source>
</evidence>
<keyword evidence="13" id="KW-1185">Reference proteome</keyword>
<evidence type="ECO:0000256" key="10">
    <source>
        <dbReference type="SAM" id="SignalP"/>
    </source>
</evidence>
<evidence type="ECO:0000256" key="8">
    <source>
        <dbReference type="ARBA" id="ARBA00022989"/>
    </source>
</evidence>
<sequence>MHHSRVRAAALAVACFAAGLAGAAHAQSADWYRQVTRIIASKQTYPPTAQMRGEEGTAKVKVYISAVGAIEKTELVGGSGSATLDREALALPRRAGNLPAPPGGPTTLTVPITWRLM</sequence>
<gene>
    <name evidence="12" type="ORF">J2792_003617</name>
</gene>
<dbReference type="InterPro" id="IPR051045">
    <property type="entry name" value="TonB-dependent_transducer"/>
</dbReference>
<name>A0ABU1MRR4_9SPHN</name>
<dbReference type="EMBL" id="JAVDRD010000011">
    <property type="protein sequence ID" value="MDR6512732.1"/>
    <property type="molecule type" value="Genomic_DNA"/>
</dbReference>
<evidence type="ECO:0000313" key="13">
    <source>
        <dbReference type="Proteomes" id="UP001184150"/>
    </source>
</evidence>
<feature type="signal peptide" evidence="10">
    <location>
        <begin position="1"/>
        <end position="26"/>
    </location>
</feature>